<dbReference type="AlphaFoldDB" id="T1II00"/>
<dbReference type="Proteomes" id="UP000014500">
    <property type="component" value="Unassembled WGS sequence"/>
</dbReference>
<name>T1II00_STRMM</name>
<sequence length="130" mass="15599">MGGHISVNEGRREREALRLRKRTETRSMDKEVTPCERNMKRLELIFKMKRRYHDIFGTNSTVEDFYRYENTSFRNGYYHYNNFENLFISGVTLFELTVVVMTIVVAFILEAFLFRIQYKRVGNVDSKFNS</sequence>
<evidence type="ECO:0000313" key="3">
    <source>
        <dbReference type="Proteomes" id="UP000014500"/>
    </source>
</evidence>
<feature type="transmembrane region" description="Helical" evidence="1">
    <location>
        <begin position="86"/>
        <end position="113"/>
    </location>
</feature>
<organism evidence="2 3">
    <name type="scientific">Strigamia maritima</name>
    <name type="common">European centipede</name>
    <name type="synonym">Geophilus maritimus</name>
    <dbReference type="NCBI Taxonomy" id="126957"/>
    <lineage>
        <taxon>Eukaryota</taxon>
        <taxon>Metazoa</taxon>
        <taxon>Ecdysozoa</taxon>
        <taxon>Arthropoda</taxon>
        <taxon>Myriapoda</taxon>
        <taxon>Chilopoda</taxon>
        <taxon>Pleurostigmophora</taxon>
        <taxon>Geophilomorpha</taxon>
        <taxon>Linotaeniidae</taxon>
        <taxon>Strigamia</taxon>
    </lineage>
</organism>
<reference evidence="2" key="2">
    <citation type="submission" date="2015-02" db="UniProtKB">
        <authorList>
            <consortium name="EnsemblMetazoa"/>
        </authorList>
    </citation>
    <scope>IDENTIFICATION</scope>
</reference>
<dbReference type="STRING" id="126957.T1II00"/>
<evidence type="ECO:0000313" key="2">
    <source>
        <dbReference type="EnsemblMetazoa" id="SMAR000482-PA"/>
    </source>
</evidence>
<keyword evidence="3" id="KW-1185">Reference proteome</keyword>
<keyword evidence="1" id="KW-0472">Membrane</keyword>
<accession>T1II00</accession>
<keyword evidence="1" id="KW-1133">Transmembrane helix</keyword>
<protein>
    <submittedName>
        <fullName evidence="2">Uncharacterized protein</fullName>
    </submittedName>
</protein>
<keyword evidence="1" id="KW-0812">Transmembrane</keyword>
<proteinExistence type="predicted"/>
<dbReference type="EMBL" id="AFFK01013957">
    <property type="status" value="NOT_ANNOTATED_CDS"/>
    <property type="molecule type" value="Genomic_DNA"/>
</dbReference>
<dbReference type="HOGENOM" id="CLU_1940744_0_0_1"/>
<dbReference type="EnsemblMetazoa" id="SMAR000482-RA">
    <property type="protein sequence ID" value="SMAR000482-PA"/>
    <property type="gene ID" value="SMAR000482"/>
</dbReference>
<evidence type="ECO:0000256" key="1">
    <source>
        <dbReference type="SAM" id="Phobius"/>
    </source>
</evidence>
<reference evidence="3" key="1">
    <citation type="submission" date="2011-05" db="EMBL/GenBank/DDBJ databases">
        <authorList>
            <person name="Richards S.R."/>
            <person name="Qu J."/>
            <person name="Jiang H."/>
            <person name="Jhangiani S.N."/>
            <person name="Agravi P."/>
            <person name="Goodspeed R."/>
            <person name="Gross S."/>
            <person name="Mandapat C."/>
            <person name="Jackson L."/>
            <person name="Mathew T."/>
            <person name="Pu L."/>
            <person name="Thornton R."/>
            <person name="Saada N."/>
            <person name="Wilczek-Boney K.B."/>
            <person name="Lee S."/>
            <person name="Kovar C."/>
            <person name="Wu Y."/>
            <person name="Scherer S.E."/>
            <person name="Worley K.C."/>
            <person name="Muzny D.M."/>
            <person name="Gibbs R."/>
        </authorList>
    </citation>
    <scope>NUCLEOTIDE SEQUENCE</scope>
    <source>
        <strain evidence="3">Brora</strain>
    </source>
</reference>